<comment type="caution">
    <text evidence="1">The sequence shown here is derived from an EMBL/GenBank/DDBJ whole genome shotgun (WGS) entry which is preliminary data.</text>
</comment>
<sequence>MKKKQYFVEKIKVIGLDEGSTNKNTNSKIGFIYGKEYTLKIANFRNDEIPSNLNQIKRGYTYDPDDRSAFVGAFKETGEKVIFKADDLELCGKTILCPAFLIITVLRH</sequence>
<dbReference type="AlphaFoldDB" id="A0A918JZ06"/>
<proteinExistence type="predicted"/>
<protein>
    <submittedName>
        <fullName evidence="1">Uncharacterized protein</fullName>
    </submittedName>
</protein>
<organism evidence="1 2">
    <name type="scientific">Aquimarina muelleri</name>
    <dbReference type="NCBI Taxonomy" id="279356"/>
    <lineage>
        <taxon>Bacteria</taxon>
        <taxon>Pseudomonadati</taxon>
        <taxon>Bacteroidota</taxon>
        <taxon>Flavobacteriia</taxon>
        <taxon>Flavobacteriales</taxon>
        <taxon>Flavobacteriaceae</taxon>
        <taxon>Aquimarina</taxon>
    </lineage>
</organism>
<dbReference type="Proteomes" id="UP000601108">
    <property type="component" value="Unassembled WGS sequence"/>
</dbReference>
<accession>A0A918JZ06</accession>
<evidence type="ECO:0000313" key="1">
    <source>
        <dbReference type="EMBL" id="GGX33750.1"/>
    </source>
</evidence>
<dbReference type="RefSeq" id="WP_027413819.1">
    <property type="nucleotide sequence ID" value="NZ_BMWS01000041.1"/>
</dbReference>
<keyword evidence="2" id="KW-1185">Reference proteome</keyword>
<evidence type="ECO:0000313" key="2">
    <source>
        <dbReference type="Proteomes" id="UP000601108"/>
    </source>
</evidence>
<dbReference type="EMBL" id="BMWS01000041">
    <property type="protein sequence ID" value="GGX33750.1"/>
    <property type="molecule type" value="Genomic_DNA"/>
</dbReference>
<name>A0A918JZ06_9FLAO</name>
<gene>
    <name evidence="1" type="ORF">GCM10007384_38050</name>
</gene>
<reference evidence="1 2" key="1">
    <citation type="journal article" date="2014" name="Int. J. Syst. Evol. Microbiol.">
        <title>Complete genome sequence of Corynebacterium casei LMG S-19264T (=DSM 44701T), isolated from a smear-ripened cheese.</title>
        <authorList>
            <consortium name="US DOE Joint Genome Institute (JGI-PGF)"/>
            <person name="Walter F."/>
            <person name="Albersmeier A."/>
            <person name="Kalinowski J."/>
            <person name="Ruckert C."/>
        </authorList>
    </citation>
    <scope>NUCLEOTIDE SEQUENCE [LARGE SCALE GENOMIC DNA]</scope>
    <source>
        <strain evidence="1 2">KCTC 12285</strain>
    </source>
</reference>